<comment type="caution">
    <text evidence="2">The sequence shown here is derived from an EMBL/GenBank/DDBJ whole genome shotgun (WGS) entry which is preliminary data.</text>
</comment>
<dbReference type="Proteomes" id="UP000434957">
    <property type="component" value="Unassembled WGS sequence"/>
</dbReference>
<keyword evidence="1" id="KW-0472">Membrane</keyword>
<evidence type="ECO:0000313" key="3">
    <source>
        <dbReference type="Proteomes" id="UP000434957"/>
    </source>
</evidence>
<name>A0A6A4FJB3_9STRA</name>
<proteinExistence type="predicted"/>
<dbReference type="PANTHER" id="PTHR48471">
    <property type="entry name" value="DDE TNP4 DOMAIN-CONTAINING PROTEIN"/>
    <property type="match status" value="1"/>
</dbReference>
<keyword evidence="3" id="KW-1185">Reference proteome</keyword>
<feature type="transmembrane region" description="Helical" evidence="1">
    <location>
        <begin position="74"/>
        <end position="97"/>
    </location>
</feature>
<dbReference type="PANTHER" id="PTHR48471:SF1">
    <property type="entry name" value="DDE TNP4 DOMAIN-CONTAINING PROTEIN"/>
    <property type="match status" value="1"/>
</dbReference>
<sequence length="143" mass="16508">MRSRHYLTAQCLDMPCTFAWMVLYRYGSDINFLKATSLTKSSFQQLLHRFASYYYIPRACSRGRPRKLRYHHQVLGLVLCFYVGSMELVSLSMLFAVPPSTLARTLRRAEEELSKTLDNCSPARISWPSPSHQAELAKLVEAR</sequence>
<evidence type="ECO:0000313" key="2">
    <source>
        <dbReference type="EMBL" id="KAE9340246.1"/>
    </source>
</evidence>
<keyword evidence="1" id="KW-0812">Transmembrane</keyword>
<reference evidence="2 3" key="1">
    <citation type="submission" date="2018-08" db="EMBL/GenBank/DDBJ databases">
        <title>Genomic investigation of the strawberry pathogen Phytophthora fragariae indicates pathogenicity is determined by transcriptional variation in three key races.</title>
        <authorList>
            <person name="Adams T.M."/>
            <person name="Armitage A.D."/>
            <person name="Sobczyk M.K."/>
            <person name="Bates H.J."/>
            <person name="Dunwell J.M."/>
            <person name="Nellist C.F."/>
            <person name="Harrison R.J."/>
        </authorList>
    </citation>
    <scope>NUCLEOTIDE SEQUENCE [LARGE SCALE GENOMIC DNA]</scope>
    <source>
        <strain evidence="2 3">SCRP333</strain>
    </source>
</reference>
<dbReference type="AlphaFoldDB" id="A0A6A4FJB3"/>
<keyword evidence="1" id="KW-1133">Transmembrane helix</keyword>
<gene>
    <name evidence="2" type="ORF">PR003_g10597</name>
</gene>
<dbReference type="EMBL" id="QXFT01000584">
    <property type="protein sequence ID" value="KAE9340246.1"/>
    <property type="molecule type" value="Genomic_DNA"/>
</dbReference>
<organism evidence="2 3">
    <name type="scientific">Phytophthora rubi</name>
    <dbReference type="NCBI Taxonomy" id="129364"/>
    <lineage>
        <taxon>Eukaryota</taxon>
        <taxon>Sar</taxon>
        <taxon>Stramenopiles</taxon>
        <taxon>Oomycota</taxon>
        <taxon>Peronosporomycetes</taxon>
        <taxon>Peronosporales</taxon>
        <taxon>Peronosporaceae</taxon>
        <taxon>Phytophthora</taxon>
    </lineage>
</organism>
<evidence type="ECO:0000256" key="1">
    <source>
        <dbReference type="SAM" id="Phobius"/>
    </source>
</evidence>
<accession>A0A6A4FJB3</accession>
<protein>
    <submittedName>
        <fullName evidence="2">Uncharacterized protein</fullName>
    </submittedName>
</protein>